<organism evidence="1 2">
    <name type="scientific">Paraglaciecola psychrophila 170</name>
    <dbReference type="NCBI Taxonomy" id="1129794"/>
    <lineage>
        <taxon>Bacteria</taxon>
        <taxon>Pseudomonadati</taxon>
        <taxon>Pseudomonadota</taxon>
        <taxon>Gammaproteobacteria</taxon>
        <taxon>Alteromonadales</taxon>
        <taxon>Alteromonadaceae</taxon>
        <taxon>Paraglaciecola</taxon>
    </lineage>
</organism>
<dbReference type="STRING" id="1129794.C427_1468"/>
<dbReference type="Proteomes" id="UP000011864">
    <property type="component" value="Chromosome"/>
</dbReference>
<gene>
    <name evidence="1" type="ORF">C427_1468</name>
</gene>
<evidence type="ECO:0000313" key="1">
    <source>
        <dbReference type="EMBL" id="AGH43577.1"/>
    </source>
</evidence>
<accession>M4RYP7</accession>
<dbReference type="EMBL" id="CP003837">
    <property type="protein sequence ID" value="AGH43577.1"/>
    <property type="molecule type" value="Genomic_DNA"/>
</dbReference>
<dbReference type="KEGG" id="gps:C427_1468"/>
<dbReference type="AlphaFoldDB" id="M4RYP7"/>
<protein>
    <submittedName>
        <fullName evidence="1">Glutathione S-transferase</fullName>
    </submittedName>
</protein>
<dbReference type="PATRIC" id="fig|1129794.4.peg.1454"/>
<keyword evidence="2" id="KW-1185">Reference proteome</keyword>
<reference evidence="1 2" key="1">
    <citation type="journal article" date="2013" name="Genome Announc.">
        <title>Complete Genome Sequence of Glaciecola psychrophila Strain 170T.</title>
        <authorList>
            <person name="Yin J."/>
            <person name="Chen J."/>
            <person name="Liu G."/>
            <person name="Yu Y."/>
            <person name="Song L."/>
            <person name="Wang X."/>
            <person name="Qu X."/>
        </authorList>
    </citation>
    <scope>NUCLEOTIDE SEQUENCE [LARGE SCALE GENOMIC DNA]</scope>
    <source>
        <strain evidence="1 2">170</strain>
    </source>
</reference>
<dbReference type="HOGENOM" id="CLU_3255315_0_0_6"/>
<dbReference type="GO" id="GO:0016740">
    <property type="term" value="F:transferase activity"/>
    <property type="evidence" value="ECO:0007669"/>
    <property type="project" value="UniProtKB-KW"/>
</dbReference>
<sequence length="42" mass="4796">MYTGKARAYLIFKGLPYTEVFSSLKVYKNIIVPNTGIRFVPV</sequence>
<keyword evidence="1" id="KW-0808">Transferase</keyword>
<name>M4RYP7_9ALTE</name>
<proteinExistence type="predicted"/>
<evidence type="ECO:0000313" key="2">
    <source>
        <dbReference type="Proteomes" id="UP000011864"/>
    </source>
</evidence>